<accession>A0A250V4Z3</accession>
<evidence type="ECO:0000313" key="2">
    <source>
        <dbReference type="EMBL" id="GAX49154.1"/>
    </source>
</evidence>
<evidence type="ECO:0000256" key="1">
    <source>
        <dbReference type="SAM" id="MobiDB-lite"/>
    </source>
</evidence>
<comment type="caution">
    <text evidence="2">The sequence shown here is derived from an EMBL/GenBank/DDBJ whole genome shotgun (WGS) entry which is preliminary data.</text>
</comment>
<dbReference type="Gene3D" id="3.40.50.1820">
    <property type="entry name" value="alpha/beta hydrolase"/>
    <property type="match status" value="1"/>
</dbReference>
<dbReference type="Proteomes" id="UP000217446">
    <property type="component" value="Unassembled WGS sequence"/>
</dbReference>
<gene>
    <name evidence="2" type="ORF">SO3561_00642</name>
</gene>
<dbReference type="SUPFAM" id="SSF53474">
    <property type="entry name" value="alpha/beta-Hydrolases"/>
    <property type="match status" value="1"/>
</dbReference>
<evidence type="ECO:0000313" key="3">
    <source>
        <dbReference type="Proteomes" id="UP000217446"/>
    </source>
</evidence>
<reference evidence="3" key="1">
    <citation type="submission" date="2017-05" db="EMBL/GenBank/DDBJ databases">
        <title>Streptomyces olivochromogenes NBRC 3561 whole genome shotgun sequence.</title>
        <authorList>
            <person name="Dohra H."/>
            <person name="Kodani S."/>
        </authorList>
    </citation>
    <scope>NUCLEOTIDE SEQUENCE [LARGE SCALE GENOMIC DNA]</scope>
    <source>
        <strain evidence="3">NBRC 3561</strain>
    </source>
</reference>
<organism evidence="2 3">
    <name type="scientific">Streptomyces olivochromogenes</name>
    <dbReference type="NCBI Taxonomy" id="1963"/>
    <lineage>
        <taxon>Bacteria</taxon>
        <taxon>Bacillati</taxon>
        <taxon>Actinomycetota</taxon>
        <taxon>Actinomycetes</taxon>
        <taxon>Kitasatosporales</taxon>
        <taxon>Streptomycetaceae</taxon>
        <taxon>Streptomyces</taxon>
    </lineage>
</organism>
<dbReference type="InterPro" id="IPR029058">
    <property type="entry name" value="AB_hydrolase_fold"/>
</dbReference>
<proteinExistence type="predicted"/>
<name>A0A250V4Z3_STROL</name>
<dbReference type="AlphaFoldDB" id="A0A250V4Z3"/>
<sequence length="132" mass="14246">MLRDEGEVYARKLTQVGVPTTSIRVNGTPHDFMMLTPIRPAQSPTAAVEQVIHALRTALRGDWEFRRFEGVARGEPRDEQFGKAGKNLAGSGLTAKTSTVDSASRLNAATPTRNRSGASPLCGPNAVQWASR</sequence>
<feature type="region of interest" description="Disordered" evidence="1">
    <location>
        <begin position="77"/>
        <end position="132"/>
    </location>
</feature>
<feature type="compositionally biased region" description="Polar residues" evidence="1">
    <location>
        <begin position="94"/>
        <end position="117"/>
    </location>
</feature>
<dbReference type="EMBL" id="BDQI01000001">
    <property type="protein sequence ID" value="GAX49154.1"/>
    <property type="molecule type" value="Genomic_DNA"/>
</dbReference>
<protein>
    <submittedName>
        <fullName evidence="2">Esterase</fullName>
    </submittedName>
</protein>
<keyword evidence="3" id="KW-1185">Reference proteome</keyword>